<comment type="function">
    <text evidence="7">Sigma factors are initiation factors that promote the attachment of RNA polymerase to specific initiation sites and are then released. Sigma-S contributes to the protection against external stress, thus playing a role in cellular fitness and survival.</text>
</comment>
<reference evidence="9" key="1">
    <citation type="journal article" date="2024" name="Int. J. Syst. Evol. Microbiol.">
        <title>Turicibacter faecis sp. nov., isolated from faeces of heart failure mouse model.</title>
        <authorList>
            <person name="Imamura Y."/>
            <person name="Motooka D."/>
            <person name="Nakajima Y."/>
            <person name="Ito S."/>
            <person name="Kitakaze M."/>
            <person name="Iida T."/>
            <person name="Nakamura S."/>
        </authorList>
    </citation>
    <scope>NUCLEOTIDE SEQUENCE</scope>
    <source>
        <strain evidence="9">TC023</strain>
    </source>
</reference>
<proteinExistence type="inferred from homology"/>
<evidence type="ECO:0000256" key="6">
    <source>
        <dbReference type="ARBA" id="ARBA00023163"/>
    </source>
</evidence>
<dbReference type="Gene3D" id="1.10.1740.10">
    <property type="match status" value="1"/>
</dbReference>
<keyword evidence="3" id="KW-0805">Transcription regulation</keyword>
<evidence type="ECO:0000256" key="2">
    <source>
        <dbReference type="ARBA" id="ARBA00021245"/>
    </source>
</evidence>
<sequence length="199" mass="23211">MKVKCSDYELVRLVREQDKVALDTLIKKYSLLIKKIAYSYRGIGIDPEDFFQEGQLAFIQSIYTYDQEAEFSFYSYSMTCVRNAIITEYRRVKRSAGLDLLTDYSTTEVCVVAESQASYLDRGYFNLDEKLFMEYAFKKEGFLSDFEKMCLKYYLLDNTYIEIAQMLSVPPKKVDNALQRCKMKLKALNKNSSSTGQYC</sequence>
<evidence type="ECO:0000256" key="1">
    <source>
        <dbReference type="ARBA" id="ARBA00007788"/>
    </source>
</evidence>
<dbReference type="NCBIfam" id="TIGR02937">
    <property type="entry name" value="sigma70-ECF"/>
    <property type="match status" value="1"/>
</dbReference>
<dbReference type="InterPro" id="IPR014284">
    <property type="entry name" value="RNA_pol_sigma-70_dom"/>
</dbReference>
<keyword evidence="5" id="KW-0238">DNA-binding</keyword>
<evidence type="ECO:0000256" key="3">
    <source>
        <dbReference type="ARBA" id="ARBA00023015"/>
    </source>
</evidence>
<evidence type="ECO:0000256" key="4">
    <source>
        <dbReference type="ARBA" id="ARBA00023082"/>
    </source>
</evidence>
<keyword evidence="6" id="KW-0804">Transcription</keyword>
<dbReference type="Proteomes" id="UP001432099">
    <property type="component" value="Chromosome"/>
</dbReference>
<dbReference type="PANTHER" id="PTHR30385">
    <property type="entry name" value="SIGMA FACTOR F FLAGELLAR"/>
    <property type="match status" value="1"/>
</dbReference>
<protein>
    <recommendedName>
        <fullName evidence="2">RNA polymerase sigma factor SigS</fullName>
    </recommendedName>
</protein>
<evidence type="ECO:0000313" key="9">
    <source>
        <dbReference type="EMBL" id="BEH89949.1"/>
    </source>
</evidence>
<evidence type="ECO:0000259" key="8">
    <source>
        <dbReference type="Pfam" id="PF04542"/>
    </source>
</evidence>
<organism evidence="9 10">
    <name type="scientific">Turicibacter faecis</name>
    <dbReference type="NCBI Taxonomy" id="2963365"/>
    <lineage>
        <taxon>Bacteria</taxon>
        <taxon>Bacillati</taxon>
        <taxon>Bacillota</taxon>
        <taxon>Erysipelotrichia</taxon>
        <taxon>Erysipelotrichales</taxon>
        <taxon>Turicibacteraceae</taxon>
        <taxon>Turicibacter</taxon>
    </lineage>
</organism>
<evidence type="ECO:0000256" key="7">
    <source>
        <dbReference type="ARBA" id="ARBA00024701"/>
    </source>
</evidence>
<dbReference type="InterPro" id="IPR013325">
    <property type="entry name" value="RNA_pol_sigma_r2"/>
</dbReference>
<dbReference type="SUPFAM" id="SSF88946">
    <property type="entry name" value="Sigma2 domain of RNA polymerase sigma factors"/>
    <property type="match status" value="1"/>
</dbReference>
<feature type="domain" description="RNA polymerase sigma-70 region 2" evidence="8">
    <location>
        <begin position="25"/>
        <end position="94"/>
    </location>
</feature>
<dbReference type="EMBL" id="AP028127">
    <property type="protein sequence ID" value="BEH89949.1"/>
    <property type="molecule type" value="Genomic_DNA"/>
</dbReference>
<accession>A0ABM8IK46</accession>
<dbReference type="Pfam" id="PF04542">
    <property type="entry name" value="Sigma70_r2"/>
    <property type="match status" value="1"/>
</dbReference>
<comment type="similarity">
    <text evidence="1">Belongs to the sigma-70 factor family.</text>
</comment>
<dbReference type="PANTHER" id="PTHR30385:SF1">
    <property type="entry name" value="RNA POLYMERASE SIGMA-H FACTOR"/>
    <property type="match status" value="1"/>
</dbReference>
<evidence type="ECO:0000313" key="10">
    <source>
        <dbReference type="Proteomes" id="UP001432099"/>
    </source>
</evidence>
<dbReference type="SUPFAM" id="SSF46894">
    <property type="entry name" value="C-terminal effector domain of the bipartite response regulators"/>
    <property type="match status" value="1"/>
</dbReference>
<dbReference type="InterPro" id="IPR016032">
    <property type="entry name" value="Sig_transdc_resp-reg_C-effctor"/>
</dbReference>
<keyword evidence="10" id="KW-1185">Reference proteome</keyword>
<keyword evidence="4" id="KW-0731">Sigma factor</keyword>
<gene>
    <name evidence="9" type="primary">spo0H</name>
    <name evidence="9" type="ORF">T23_00510</name>
</gene>
<evidence type="ECO:0000256" key="5">
    <source>
        <dbReference type="ARBA" id="ARBA00023125"/>
    </source>
</evidence>
<dbReference type="InterPro" id="IPR007627">
    <property type="entry name" value="RNA_pol_sigma70_r2"/>
</dbReference>
<name>A0ABM8IK46_9FIRM</name>
<dbReference type="RefSeq" id="WP_161831772.1">
    <property type="nucleotide sequence ID" value="NZ_AP028127.1"/>
</dbReference>